<feature type="region of interest" description="Disordered" evidence="1">
    <location>
        <begin position="1"/>
        <end position="34"/>
    </location>
</feature>
<gene>
    <name evidence="2" type="ORF">VaNZ11_008742</name>
</gene>
<evidence type="ECO:0000256" key="1">
    <source>
        <dbReference type="SAM" id="MobiDB-lite"/>
    </source>
</evidence>
<accession>A0ABQ5S6S0</accession>
<feature type="compositionally biased region" description="Pro residues" evidence="1">
    <location>
        <begin position="12"/>
        <end position="34"/>
    </location>
</feature>
<evidence type="ECO:0000313" key="3">
    <source>
        <dbReference type="Proteomes" id="UP001165090"/>
    </source>
</evidence>
<dbReference type="SUPFAM" id="SSF49785">
    <property type="entry name" value="Galactose-binding domain-like"/>
    <property type="match status" value="1"/>
</dbReference>
<dbReference type="EMBL" id="BSDZ01000023">
    <property type="protein sequence ID" value="GLI65255.1"/>
    <property type="molecule type" value="Genomic_DNA"/>
</dbReference>
<evidence type="ECO:0000313" key="2">
    <source>
        <dbReference type="EMBL" id="GLI65255.1"/>
    </source>
</evidence>
<keyword evidence="3" id="KW-1185">Reference proteome</keyword>
<dbReference type="InterPro" id="IPR008979">
    <property type="entry name" value="Galactose-bd-like_sf"/>
</dbReference>
<proteinExistence type="predicted"/>
<dbReference type="Proteomes" id="UP001165090">
    <property type="component" value="Unassembled WGS sequence"/>
</dbReference>
<sequence length="200" mass="22260">MGVSCEGLCARSPPPRPSIPPRSPQPQPSPSHPPSPGEWFNLALYIPVYAVSSWMAERCVDYDCRPSFAVDGDTTTSRDMYRSSWPEVNSEPPFMSIELGAVAVVHRMLLHLPGDATSYGVQMDLFVGNISITMPSEVSRIANTSHLMCSQEAVSRPGRVYDAYFDPPGVGRWAILRSRVIWMSIRKVELYGFLTFKYGI</sequence>
<protein>
    <submittedName>
        <fullName evidence="2">Uncharacterized protein</fullName>
    </submittedName>
</protein>
<organism evidence="2 3">
    <name type="scientific">Volvox africanus</name>
    <dbReference type="NCBI Taxonomy" id="51714"/>
    <lineage>
        <taxon>Eukaryota</taxon>
        <taxon>Viridiplantae</taxon>
        <taxon>Chlorophyta</taxon>
        <taxon>core chlorophytes</taxon>
        <taxon>Chlorophyceae</taxon>
        <taxon>CS clade</taxon>
        <taxon>Chlamydomonadales</taxon>
        <taxon>Volvocaceae</taxon>
        <taxon>Volvox</taxon>
    </lineage>
</organism>
<reference evidence="2 3" key="1">
    <citation type="journal article" date="2023" name="IScience">
        <title>Expanded male sex-determining region conserved during the evolution of homothallism in the green alga Volvox.</title>
        <authorList>
            <person name="Yamamoto K."/>
            <person name="Matsuzaki R."/>
            <person name="Mahakham W."/>
            <person name="Heman W."/>
            <person name="Sekimoto H."/>
            <person name="Kawachi M."/>
            <person name="Minakuchi Y."/>
            <person name="Toyoda A."/>
            <person name="Nozaki H."/>
        </authorList>
    </citation>
    <scope>NUCLEOTIDE SEQUENCE [LARGE SCALE GENOMIC DNA]</scope>
    <source>
        <strain evidence="2 3">NIES-4468</strain>
    </source>
</reference>
<name>A0ABQ5S6S0_9CHLO</name>
<dbReference type="Gene3D" id="2.60.120.260">
    <property type="entry name" value="Galactose-binding domain-like"/>
    <property type="match status" value="1"/>
</dbReference>
<comment type="caution">
    <text evidence="2">The sequence shown here is derived from an EMBL/GenBank/DDBJ whole genome shotgun (WGS) entry which is preliminary data.</text>
</comment>